<feature type="transmembrane region" description="Helical" evidence="6">
    <location>
        <begin position="92"/>
        <end position="116"/>
    </location>
</feature>
<keyword evidence="2 6" id="KW-0812">Transmembrane</keyword>
<evidence type="ECO:0000256" key="5">
    <source>
        <dbReference type="ARBA" id="ARBA00023251"/>
    </source>
</evidence>
<protein>
    <recommendedName>
        <fullName evidence="6">Transport permease protein</fullName>
    </recommendedName>
</protein>
<organism evidence="8 9">
    <name type="scientific">Speluncibacter jeojiensis</name>
    <dbReference type="NCBI Taxonomy" id="2710754"/>
    <lineage>
        <taxon>Bacteria</taxon>
        <taxon>Bacillati</taxon>
        <taxon>Actinomycetota</taxon>
        <taxon>Actinomycetes</taxon>
        <taxon>Mycobacteriales</taxon>
        <taxon>Speluncibacteraceae</taxon>
        <taxon>Speluncibacter</taxon>
    </lineage>
</organism>
<proteinExistence type="inferred from homology"/>
<feature type="transmembrane region" description="Helical" evidence="6">
    <location>
        <begin position="208"/>
        <end position="229"/>
    </location>
</feature>
<dbReference type="Pfam" id="PF01061">
    <property type="entry name" value="ABC2_membrane"/>
    <property type="match status" value="1"/>
</dbReference>
<evidence type="ECO:0000256" key="2">
    <source>
        <dbReference type="ARBA" id="ARBA00022692"/>
    </source>
</evidence>
<evidence type="ECO:0000313" key="8">
    <source>
        <dbReference type="EMBL" id="MDG3015602.1"/>
    </source>
</evidence>
<evidence type="ECO:0000256" key="1">
    <source>
        <dbReference type="ARBA" id="ARBA00004141"/>
    </source>
</evidence>
<dbReference type="AlphaFoldDB" id="A0A9X4M2F2"/>
<evidence type="ECO:0000259" key="7">
    <source>
        <dbReference type="PROSITE" id="PS51012"/>
    </source>
</evidence>
<keyword evidence="3 6" id="KW-1133">Transmembrane helix</keyword>
<evidence type="ECO:0000256" key="4">
    <source>
        <dbReference type="ARBA" id="ARBA00023136"/>
    </source>
</evidence>
<comment type="similarity">
    <text evidence="6">Belongs to the ABC-2 integral membrane protein family.</text>
</comment>
<evidence type="ECO:0000256" key="3">
    <source>
        <dbReference type="ARBA" id="ARBA00022989"/>
    </source>
</evidence>
<dbReference type="InterPro" id="IPR052902">
    <property type="entry name" value="ABC-2_transporter"/>
</dbReference>
<evidence type="ECO:0000256" key="6">
    <source>
        <dbReference type="RuleBase" id="RU361157"/>
    </source>
</evidence>
<dbReference type="PROSITE" id="PS51012">
    <property type="entry name" value="ABC_TM2"/>
    <property type="match status" value="1"/>
</dbReference>
<accession>A0A9X4M2F2</accession>
<keyword evidence="4 6" id="KW-0472">Membrane</keyword>
<comment type="caution">
    <text evidence="8">The sequence shown here is derived from an EMBL/GenBank/DDBJ whole genome shotgun (WGS) entry which is preliminary data.</text>
</comment>
<dbReference type="EMBL" id="JANRHA010000008">
    <property type="protein sequence ID" value="MDG3015602.1"/>
    <property type="molecule type" value="Genomic_DNA"/>
</dbReference>
<feature type="transmembrane region" description="Helical" evidence="6">
    <location>
        <begin position="172"/>
        <end position="196"/>
    </location>
</feature>
<feature type="transmembrane region" description="Helical" evidence="6">
    <location>
        <begin position="60"/>
        <end position="80"/>
    </location>
</feature>
<dbReference type="InterPro" id="IPR047817">
    <property type="entry name" value="ABC2_TM_bact-type"/>
</dbReference>
<feature type="transmembrane region" description="Helical" evidence="6">
    <location>
        <begin position="266"/>
        <end position="284"/>
    </location>
</feature>
<dbReference type="InterPro" id="IPR013525">
    <property type="entry name" value="ABC2_TM"/>
</dbReference>
<dbReference type="PANTHER" id="PTHR43027:SF1">
    <property type="entry name" value="DOXORUBICIN RESISTANCE ABC TRANSPORTER PERMEASE PROTEIN DRRC-RELATED"/>
    <property type="match status" value="1"/>
</dbReference>
<reference evidence="8" key="1">
    <citation type="submission" date="2022-08" db="EMBL/GenBank/DDBJ databases">
        <title>Genome analysis of Corynebacteriales strain.</title>
        <authorList>
            <person name="Lee S.D."/>
        </authorList>
    </citation>
    <scope>NUCLEOTIDE SEQUENCE</scope>
    <source>
        <strain evidence="8">D3-21</strain>
    </source>
</reference>
<dbReference type="GO" id="GO:0043190">
    <property type="term" value="C:ATP-binding cassette (ABC) transporter complex"/>
    <property type="evidence" value="ECO:0007669"/>
    <property type="project" value="InterPro"/>
</dbReference>
<dbReference type="InterPro" id="IPR000412">
    <property type="entry name" value="ABC_2_transport"/>
</dbReference>
<gene>
    <name evidence="8" type="ORF">NVS88_13660</name>
</gene>
<keyword evidence="6" id="KW-1003">Cell membrane</keyword>
<feature type="transmembrane region" description="Helical" evidence="6">
    <location>
        <begin position="137"/>
        <end position="166"/>
    </location>
</feature>
<keyword evidence="5" id="KW-0046">Antibiotic resistance</keyword>
<dbReference type="GO" id="GO:0140359">
    <property type="term" value="F:ABC-type transporter activity"/>
    <property type="evidence" value="ECO:0007669"/>
    <property type="project" value="InterPro"/>
</dbReference>
<dbReference type="PIRSF" id="PIRSF006648">
    <property type="entry name" value="DrrB"/>
    <property type="match status" value="1"/>
</dbReference>
<evidence type="ECO:0000313" key="9">
    <source>
        <dbReference type="Proteomes" id="UP001152755"/>
    </source>
</evidence>
<keyword evidence="9" id="KW-1185">Reference proteome</keyword>
<dbReference type="GO" id="GO:0046677">
    <property type="term" value="P:response to antibiotic"/>
    <property type="evidence" value="ECO:0007669"/>
    <property type="project" value="UniProtKB-KW"/>
</dbReference>
<keyword evidence="6" id="KW-0813">Transport</keyword>
<dbReference type="Proteomes" id="UP001152755">
    <property type="component" value="Unassembled WGS sequence"/>
</dbReference>
<dbReference type="PANTHER" id="PTHR43027">
    <property type="entry name" value="DOXORUBICIN RESISTANCE ABC TRANSPORTER PERMEASE PROTEIN DRRC-RELATED"/>
    <property type="match status" value="1"/>
</dbReference>
<comment type="subcellular location">
    <subcellularLocation>
        <location evidence="6">Cell membrane</location>
        <topology evidence="6">Multi-pass membrane protein</topology>
    </subcellularLocation>
    <subcellularLocation>
        <location evidence="1">Membrane</location>
        <topology evidence="1">Multi-pass membrane protein</topology>
    </subcellularLocation>
</comment>
<feature type="domain" description="ABC transmembrane type-2" evidence="7">
    <location>
        <begin position="60"/>
        <end position="287"/>
    </location>
</feature>
<sequence>MNTDTASMTMPPEAAAAPVDRITTFPEPTRRHAEGSLAALGTQSWIQAWRLTKGWIGSPLVTIQALLYPALTLIMIWIVLGKSISSVTGQSSLAGSVPMMALVGAMSGSVVSGVTLMRERKNGLLSRFWALPIHRAAMFFGQLLAEVGRVIITSVLMILVGVALGFRFTQGFPAGVAFFCIPLLFGIGYSTMVTAISVYSEKGTMVEFLSLLVSLMFFFNSGFVPLMAYPQWLQPIVANQPVTCAVEAMRGLTFGGPVAEPLMKSVAWSVGMLVVFAVPALIGYRRAAQKR</sequence>
<name>A0A9X4M2F2_9ACTN</name>